<dbReference type="NCBIfam" id="TIGR00778">
    <property type="entry name" value="ahpD_dom"/>
    <property type="match status" value="1"/>
</dbReference>
<dbReference type="Gene3D" id="1.20.1290.10">
    <property type="entry name" value="AhpD-like"/>
    <property type="match status" value="1"/>
</dbReference>
<sequence length="194" mass="20253">MSRLNTVDPTRAEGKAKTLLDAVKSKMGMVPNLTKVMANSPAALEAYLGFAGGLAGGTLPAKLKELLALDVGQANGCDYCVSAHSLLGKHAGLTADQILSGRKGTSEDPKTAAALAFARKLLATRGRATDADLAAVRDAGYTDGEITEIVAHVALNTLTNYLNNVAETEIDFPKAPPIDHHELCESIPGCDPTR</sequence>
<dbReference type="InterPro" id="IPR029032">
    <property type="entry name" value="AhpD-like"/>
</dbReference>
<proteinExistence type="predicted"/>
<reference evidence="3" key="1">
    <citation type="submission" date="2020-05" db="EMBL/GenBank/DDBJ databases">
        <title>Frigoriglobus tundricola gen. nov., sp. nov., a psychrotolerant cellulolytic planctomycete of the family Gemmataceae with two divergent copies of 16S rRNA gene.</title>
        <authorList>
            <person name="Kulichevskaya I.S."/>
            <person name="Ivanova A.A."/>
            <person name="Naumoff D.G."/>
            <person name="Beletsky A.V."/>
            <person name="Rijpstra W.I.C."/>
            <person name="Sinninghe Damste J.S."/>
            <person name="Mardanov A.V."/>
            <person name="Ravin N.V."/>
            <person name="Dedysh S.N."/>
        </authorList>
    </citation>
    <scope>NUCLEOTIDE SEQUENCE [LARGE SCALE GENOMIC DNA]</scope>
    <source>
        <strain evidence="3">PL17</strain>
    </source>
</reference>
<dbReference type="SUPFAM" id="SSF69118">
    <property type="entry name" value="AhpD-like"/>
    <property type="match status" value="1"/>
</dbReference>
<dbReference type="PANTHER" id="PTHR35446:SF3">
    <property type="entry name" value="CMD DOMAIN-CONTAINING PROTEIN"/>
    <property type="match status" value="1"/>
</dbReference>
<keyword evidence="3" id="KW-1185">Reference proteome</keyword>
<dbReference type="GO" id="GO:0051920">
    <property type="term" value="F:peroxiredoxin activity"/>
    <property type="evidence" value="ECO:0007669"/>
    <property type="project" value="InterPro"/>
</dbReference>
<gene>
    <name evidence="2" type="ORF">FTUN_7125</name>
</gene>
<dbReference type="RefSeq" id="WP_171474467.1">
    <property type="nucleotide sequence ID" value="NZ_CP053452.2"/>
</dbReference>
<dbReference type="Pfam" id="PF02627">
    <property type="entry name" value="CMD"/>
    <property type="match status" value="1"/>
</dbReference>
<dbReference type="InterPro" id="IPR003779">
    <property type="entry name" value="CMD-like"/>
</dbReference>
<organism evidence="2 3">
    <name type="scientific">Frigoriglobus tundricola</name>
    <dbReference type="NCBI Taxonomy" id="2774151"/>
    <lineage>
        <taxon>Bacteria</taxon>
        <taxon>Pseudomonadati</taxon>
        <taxon>Planctomycetota</taxon>
        <taxon>Planctomycetia</taxon>
        <taxon>Gemmatales</taxon>
        <taxon>Gemmataceae</taxon>
        <taxon>Frigoriglobus</taxon>
    </lineage>
</organism>
<protein>
    <submittedName>
        <fullName evidence="2">Macrophage infectivity potentiator-related protein</fullName>
    </submittedName>
</protein>
<name>A0A6M5Z1X5_9BACT</name>
<evidence type="ECO:0000313" key="2">
    <source>
        <dbReference type="EMBL" id="QJW99513.1"/>
    </source>
</evidence>
<dbReference type="Proteomes" id="UP000503447">
    <property type="component" value="Chromosome"/>
</dbReference>
<dbReference type="AlphaFoldDB" id="A0A6M5Z1X5"/>
<dbReference type="KEGG" id="ftj:FTUN_7125"/>
<evidence type="ECO:0000259" key="1">
    <source>
        <dbReference type="Pfam" id="PF02627"/>
    </source>
</evidence>
<evidence type="ECO:0000313" key="3">
    <source>
        <dbReference type="Proteomes" id="UP000503447"/>
    </source>
</evidence>
<dbReference type="EMBL" id="CP053452">
    <property type="protein sequence ID" value="QJW99513.1"/>
    <property type="molecule type" value="Genomic_DNA"/>
</dbReference>
<accession>A0A6M5Z1X5</accession>
<dbReference type="PANTHER" id="PTHR35446">
    <property type="entry name" value="SI:CH211-175M2.5"/>
    <property type="match status" value="1"/>
</dbReference>
<dbReference type="InterPro" id="IPR004675">
    <property type="entry name" value="AhpD_core"/>
</dbReference>
<feature type="domain" description="Carboxymuconolactone decarboxylase-like" evidence="1">
    <location>
        <begin position="41"/>
        <end position="118"/>
    </location>
</feature>